<evidence type="ECO:0000256" key="5">
    <source>
        <dbReference type="SAM" id="Phobius"/>
    </source>
</evidence>
<dbReference type="Pfam" id="PF11846">
    <property type="entry name" value="Wzy_C_2"/>
    <property type="match status" value="1"/>
</dbReference>
<feature type="transmembrane region" description="Helical" evidence="5">
    <location>
        <begin position="182"/>
        <end position="197"/>
    </location>
</feature>
<feature type="transmembrane region" description="Helical" evidence="5">
    <location>
        <begin position="203"/>
        <end position="218"/>
    </location>
</feature>
<dbReference type="GO" id="GO:0016020">
    <property type="term" value="C:membrane"/>
    <property type="evidence" value="ECO:0007669"/>
    <property type="project" value="UniProtKB-SubCell"/>
</dbReference>
<dbReference type="RefSeq" id="WP_166225702.1">
    <property type="nucleotide sequence ID" value="NZ_CP049801.1"/>
</dbReference>
<dbReference type="AlphaFoldDB" id="A0A6G8RYK8"/>
<reference evidence="9 10" key="1">
    <citation type="submission" date="2020-03" db="EMBL/GenBank/DDBJ databases">
        <authorList>
            <person name="Zhu W."/>
        </authorList>
    </citation>
    <scope>NUCLEOTIDE SEQUENCE [LARGE SCALE GENOMIC DNA]</scope>
    <source>
        <strain evidence="9 10">323-1</strain>
    </source>
</reference>
<feature type="domain" description="Virulence factor membrane-bound polymerase C-terminal" evidence="7">
    <location>
        <begin position="361"/>
        <end position="543"/>
    </location>
</feature>
<evidence type="ECO:0000259" key="6">
    <source>
        <dbReference type="Pfam" id="PF04932"/>
    </source>
</evidence>
<dbReference type="PANTHER" id="PTHR37422:SF13">
    <property type="entry name" value="LIPOPOLYSACCHARIDE BIOSYNTHESIS PROTEIN PA4999-RELATED"/>
    <property type="match status" value="1"/>
</dbReference>
<evidence type="ECO:0000259" key="7">
    <source>
        <dbReference type="Pfam" id="PF11846"/>
    </source>
</evidence>
<feature type="transmembrane region" description="Helical" evidence="5">
    <location>
        <begin position="410"/>
        <end position="427"/>
    </location>
</feature>
<evidence type="ECO:0000259" key="8">
    <source>
        <dbReference type="Pfam" id="PF15864"/>
    </source>
</evidence>
<evidence type="ECO:0000313" key="10">
    <source>
        <dbReference type="Proteomes" id="UP000502297"/>
    </source>
</evidence>
<dbReference type="Proteomes" id="UP000502297">
    <property type="component" value="Chromosome"/>
</dbReference>
<dbReference type="EMBL" id="CP049801">
    <property type="protein sequence ID" value="QIO07036.1"/>
    <property type="molecule type" value="Genomic_DNA"/>
</dbReference>
<feature type="transmembrane region" description="Helical" evidence="5">
    <location>
        <begin position="57"/>
        <end position="75"/>
    </location>
</feature>
<keyword evidence="3 5" id="KW-1133">Transmembrane helix</keyword>
<feature type="transmembrane region" description="Helical" evidence="5">
    <location>
        <begin position="81"/>
        <end position="102"/>
    </location>
</feature>
<evidence type="ECO:0000256" key="1">
    <source>
        <dbReference type="ARBA" id="ARBA00004141"/>
    </source>
</evidence>
<feature type="transmembrane region" description="Helical" evidence="5">
    <location>
        <begin position="358"/>
        <end position="375"/>
    </location>
</feature>
<evidence type="ECO:0008006" key="11">
    <source>
        <dbReference type="Google" id="ProtNLM"/>
    </source>
</evidence>
<name>A0A6G8RYK8_9GAMM</name>
<sequence length="548" mass="63508">MIKKTFILLALVVSSVAWLFPNDATSWVSFVSEYLAFLSAFFFLLACLYIKSIQVPRIILPIALISMIPFVQYVLGQIHFISTAYLSFFYIFVFFALIIYAYNLSKEQDILSWFCYATVFGAMVSCVFAISQWLDLYIYVPVIELKGVRPYANFGQPNHLSTFLFMGFIATLYLLEIKKIKTYLAYSFILTLLFSIALTQSRTSWIAIAFIVVFYLIKKTHADLNLKNHFLPICSVFLILCIVLQDKISNLSEKLLGLKTVETMDVMTRATTQHERLDLWKQAIEMILQRPVFGYGWDQTSLSLIQNIDRVSFSYWYSSTHNIILDILTWCGLIIGGIIVIYFAYLILLLSIKSRTKTSIYALLMIGVVLIHAMLEYPLQYSYFLLPVGFLLGIILSEFKKLKTVNVSNLLSYFIVIAYALGLYLVWTEYVNVLADQSKAKIVALNRMAKMENPNDQSFKLEHKYWVLTEMQYHAEWVAIDPKQKFTQEHLEQMHKFVELNPSQFNLVKLAQIYLYNGQKNEAEHQLLILNKFFKSDYSMQNLQATLQ</sequence>
<keyword evidence="4 5" id="KW-0472">Membrane</keyword>
<feature type="transmembrane region" description="Helical" evidence="5">
    <location>
        <begin position="327"/>
        <end position="351"/>
    </location>
</feature>
<keyword evidence="10" id="KW-1185">Reference proteome</keyword>
<dbReference type="InterPro" id="IPR021797">
    <property type="entry name" value="Wzy_C_2"/>
</dbReference>
<evidence type="ECO:0000256" key="2">
    <source>
        <dbReference type="ARBA" id="ARBA00022692"/>
    </source>
</evidence>
<feature type="transmembrane region" description="Helical" evidence="5">
    <location>
        <begin position="154"/>
        <end position="175"/>
    </location>
</feature>
<feature type="domain" description="O-antigen ligase-related" evidence="6">
    <location>
        <begin position="189"/>
        <end position="334"/>
    </location>
</feature>
<evidence type="ECO:0000256" key="4">
    <source>
        <dbReference type="ARBA" id="ARBA00023136"/>
    </source>
</evidence>
<feature type="transmembrane region" description="Helical" evidence="5">
    <location>
        <begin position="27"/>
        <end position="50"/>
    </location>
</feature>
<dbReference type="Pfam" id="PF04932">
    <property type="entry name" value="Wzy_C"/>
    <property type="match status" value="1"/>
</dbReference>
<dbReference type="KEGG" id="asha:G8E00_14370"/>
<organism evidence="9 10">
    <name type="scientific">Acinetobacter shaoyimingii</name>
    <dbReference type="NCBI Taxonomy" id="2715164"/>
    <lineage>
        <taxon>Bacteria</taxon>
        <taxon>Pseudomonadati</taxon>
        <taxon>Pseudomonadota</taxon>
        <taxon>Gammaproteobacteria</taxon>
        <taxon>Moraxellales</taxon>
        <taxon>Moraxellaceae</taxon>
        <taxon>Acinetobacter</taxon>
    </lineage>
</organism>
<feature type="transmembrane region" description="Helical" evidence="5">
    <location>
        <begin position="381"/>
        <end position="398"/>
    </location>
</feature>
<dbReference type="InterPro" id="IPR031726">
    <property type="entry name" value="PglL_A"/>
</dbReference>
<evidence type="ECO:0000313" key="9">
    <source>
        <dbReference type="EMBL" id="QIO07036.1"/>
    </source>
</evidence>
<comment type="subcellular location">
    <subcellularLocation>
        <location evidence="1">Membrane</location>
        <topology evidence="1">Multi-pass membrane protein</topology>
    </subcellularLocation>
</comment>
<gene>
    <name evidence="9" type="ORF">G8E00_14370</name>
</gene>
<proteinExistence type="predicted"/>
<feature type="transmembrane region" description="Helical" evidence="5">
    <location>
        <begin position="114"/>
        <end position="134"/>
    </location>
</feature>
<protein>
    <recommendedName>
        <fullName evidence="11">O-antigen ligase family protein</fullName>
    </recommendedName>
</protein>
<dbReference type="InterPro" id="IPR007016">
    <property type="entry name" value="O-antigen_ligase-rel_domated"/>
</dbReference>
<evidence type="ECO:0000256" key="3">
    <source>
        <dbReference type="ARBA" id="ARBA00022989"/>
    </source>
</evidence>
<dbReference type="Pfam" id="PF15864">
    <property type="entry name" value="PglL_A"/>
    <property type="match status" value="1"/>
</dbReference>
<accession>A0A6G8RYK8</accession>
<feature type="transmembrane region" description="Helical" evidence="5">
    <location>
        <begin position="230"/>
        <end position="248"/>
    </location>
</feature>
<dbReference type="PANTHER" id="PTHR37422">
    <property type="entry name" value="TEICHURONIC ACID BIOSYNTHESIS PROTEIN TUAE"/>
    <property type="match status" value="1"/>
</dbReference>
<dbReference type="InterPro" id="IPR051533">
    <property type="entry name" value="WaaL-like"/>
</dbReference>
<keyword evidence="2 5" id="KW-0812">Transmembrane</keyword>
<feature type="domain" description="Protein glycosylation ligase" evidence="8">
    <location>
        <begin position="150"/>
        <end position="175"/>
    </location>
</feature>